<feature type="chain" id="PRO_5043991610" description="Lipoprotein" evidence="1">
    <location>
        <begin position="19"/>
        <end position="247"/>
    </location>
</feature>
<evidence type="ECO:0008006" key="4">
    <source>
        <dbReference type="Google" id="ProtNLM"/>
    </source>
</evidence>
<gene>
    <name evidence="2" type="ORF">CCAL9337_05355</name>
</gene>
<keyword evidence="1" id="KW-0732">Signal</keyword>
<comment type="caution">
    <text evidence="2">The sequence shown here is derived from an EMBL/GenBank/DDBJ whole genome shotgun (WGS) entry which is preliminary data.</text>
</comment>
<evidence type="ECO:0000313" key="2">
    <source>
        <dbReference type="EMBL" id="MBE3608156.1"/>
    </source>
</evidence>
<keyword evidence="3" id="KW-1185">Reference proteome</keyword>
<name>A0AAW3ZXQ8_9BACT</name>
<dbReference type="Proteomes" id="UP000650616">
    <property type="component" value="Unassembled WGS sequence"/>
</dbReference>
<evidence type="ECO:0000313" key="3">
    <source>
        <dbReference type="Proteomes" id="UP000650616"/>
    </source>
</evidence>
<dbReference type="AlphaFoldDB" id="A0AAW3ZXQ8"/>
<dbReference type="RefSeq" id="WP_170016280.1">
    <property type="nucleotide sequence ID" value="NZ_CP012545.1"/>
</dbReference>
<accession>A0AAW3ZXQ8</accession>
<sequence length="247" mass="28867">MKNLITILILIFTFNGCAISSNNNLLNLDDEQRYCNEFYAFSRALLGDSISHEYQNNTTKQYAKAEVKFYEILSSVVKTGKISKQEHTEFWASINELQKFHYIEKECIYKYSAMMGFLSEFYRSAKLSYENKSVVKTQGLTKILNHPSQLRPKSCYYADGEKYNRLYVATHLPRVYRQELSEFKKCFAPYNDMLLQISQRKDGVSFSTHGGRLVSTYEFNQDAYKQIAEHAKKAEESLKILLNKDYQ</sequence>
<organism evidence="2 3">
    <name type="scientific">Campylobacter californiensis</name>
    <dbReference type="NCBI Taxonomy" id="1032243"/>
    <lineage>
        <taxon>Bacteria</taxon>
        <taxon>Pseudomonadati</taxon>
        <taxon>Campylobacterota</taxon>
        <taxon>Epsilonproteobacteria</taxon>
        <taxon>Campylobacterales</taxon>
        <taxon>Campylobacteraceae</taxon>
        <taxon>Campylobacter</taxon>
    </lineage>
</organism>
<protein>
    <recommendedName>
        <fullName evidence="4">Lipoprotein</fullName>
    </recommendedName>
</protein>
<evidence type="ECO:0000256" key="1">
    <source>
        <dbReference type="SAM" id="SignalP"/>
    </source>
</evidence>
<feature type="signal peptide" evidence="1">
    <location>
        <begin position="1"/>
        <end position="18"/>
    </location>
</feature>
<proteinExistence type="predicted"/>
<dbReference type="EMBL" id="LIWG01000005">
    <property type="protein sequence ID" value="MBE3608156.1"/>
    <property type="molecule type" value="Genomic_DNA"/>
</dbReference>
<reference evidence="2 3" key="1">
    <citation type="submission" date="2015-08" db="EMBL/GenBank/DDBJ databases">
        <title>Comparative genomics of the Campylobacter concisus group.</title>
        <authorList>
            <person name="Yee E."/>
            <person name="Chapman M.H."/>
            <person name="Huynh S."/>
            <person name="Bono J.L."/>
            <person name="On S.L."/>
            <person name="St Leger J."/>
            <person name="Foster G."/>
            <person name="Parker C.T."/>
            <person name="Miller W.G."/>
        </authorList>
    </citation>
    <scope>NUCLEOTIDE SEQUENCE [LARGE SCALE GENOMIC DNA]</scope>
    <source>
        <strain evidence="2 3">RM9337</strain>
    </source>
</reference>